<comment type="caution">
    <text evidence="4">The sequence shown here is derived from an EMBL/GenBank/DDBJ whole genome shotgun (WGS) entry which is preliminary data.</text>
</comment>
<dbReference type="RefSeq" id="WP_123201607.1">
    <property type="nucleotide sequence ID" value="NZ_RJMB01000011.1"/>
</dbReference>
<feature type="transmembrane region" description="Helical" evidence="2">
    <location>
        <begin position="32"/>
        <end position="55"/>
    </location>
</feature>
<feature type="region of interest" description="Disordered" evidence="1">
    <location>
        <begin position="230"/>
        <end position="263"/>
    </location>
</feature>
<proteinExistence type="predicted"/>
<evidence type="ECO:0000256" key="2">
    <source>
        <dbReference type="SAM" id="Phobius"/>
    </source>
</evidence>
<feature type="transmembrane region" description="Helical" evidence="2">
    <location>
        <begin position="6"/>
        <end position="25"/>
    </location>
</feature>
<gene>
    <name evidence="4" type="ORF">EFW17_12885</name>
</gene>
<sequence>MVEVGLAFVCALVAWSATAALVALYSRTQQRYLLIWVVSTVSVAIALSAAFPGALLGFSEITFRLFQIGIALLGPLLAAWGAVEYAIRSPRVRFGSRLVVATLTIVPVVILVFDQLGGDFDSSLPPMSDHYDVIPMAVLGLVHMVVAVTLVGCVLLMLSRGRRRPRPTGQRASVLGLIGLAALLEIAISRFGLGLLGQLLAAGAVACVWIACVKAQNALWSDVDDEFDDDSFGMEDDVPRRRRATAEEPDDHGNDAGPPERSSSRLRGVITIYTIVDGHQDVFDDLAAEMVAEVTRREPDTLLFACHTVPSAPLQRIIYAIYRDQLAFEEHQQQPHIVEFSRRTHGRVAATNVIELALSGASASDSLAAMLMPR</sequence>
<organism evidence="4 5">
    <name type="scientific">Halostreptopolyspora alba</name>
    <dbReference type="NCBI Taxonomy" id="2487137"/>
    <lineage>
        <taxon>Bacteria</taxon>
        <taxon>Bacillati</taxon>
        <taxon>Actinomycetota</taxon>
        <taxon>Actinomycetes</taxon>
        <taxon>Streptosporangiales</taxon>
        <taxon>Nocardiopsidaceae</taxon>
        <taxon>Halostreptopolyspora</taxon>
    </lineage>
</organism>
<evidence type="ECO:0000256" key="1">
    <source>
        <dbReference type="SAM" id="MobiDB-lite"/>
    </source>
</evidence>
<feature type="transmembrane region" description="Helical" evidence="2">
    <location>
        <begin position="133"/>
        <end position="158"/>
    </location>
</feature>
<accession>A0A3N0E9D8</accession>
<feature type="transmembrane region" description="Helical" evidence="2">
    <location>
        <begin position="170"/>
        <end position="189"/>
    </location>
</feature>
<protein>
    <recommendedName>
        <fullName evidence="3">ABM domain-containing protein</fullName>
    </recommendedName>
</protein>
<dbReference type="Pfam" id="PF03992">
    <property type="entry name" value="ABM"/>
    <property type="match status" value="1"/>
</dbReference>
<dbReference type="Proteomes" id="UP000269198">
    <property type="component" value="Unassembled WGS sequence"/>
</dbReference>
<dbReference type="InterPro" id="IPR011008">
    <property type="entry name" value="Dimeric_a/b-barrel"/>
</dbReference>
<dbReference type="InterPro" id="IPR007138">
    <property type="entry name" value="ABM_dom"/>
</dbReference>
<reference evidence="4 5" key="1">
    <citation type="submission" date="2018-11" db="EMBL/GenBank/DDBJ databases">
        <title>The genome draft of YIM 96095.</title>
        <authorList>
            <person name="Tang S.-K."/>
            <person name="Chunyu W.-X."/>
            <person name="Feng Y.-Z."/>
        </authorList>
    </citation>
    <scope>NUCLEOTIDE SEQUENCE [LARGE SCALE GENOMIC DNA]</scope>
    <source>
        <strain evidence="4 5">YIM 96095</strain>
    </source>
</reference>
<keyword evidence="2" id="KW-0472">Membrane</keyword>
<dbReference type="EMBL" id="RJMB01000011">
    <property type="protein sequence ID" value="RNL84437.1"/>
    <property type="molecule type" value="Genomic_DNA"/>
</dbReference>
<keyword evidence="2" id="KW-0812">Transmembrane</keyword>
<feature type="domain" description="ABM" evidence="3">
    <location>
        <begin position="267"/>
        <end position="356"/>
    </location>
</feature>
<dbReference type="SUPFAM" id="SSF54909">
    <property type="entry name" value="Dimeric alpha+beta barrel"/>
    <property type="match status" value="1"/>
</dbReference>
<feature type="transmembrane region" description="Helical" evidence="2">
    <location>
        <begin position="61"/>
        <end position="82"/>
    </location>
</feature>
<keyword evidence="5" id="KW-1185">Reference proteome</keyword>
<dbReference type="PROSITE" id="PS51725">
    <property type="entry name" value="ABM"/>
    <property type="match status" value="1"/>
</dbReference>
<dbReference type="AlphaFoldDB" id="A0A3N0E9D8"/>
<feature type="transmembrane region" description="Helical" evidence="2">
    <location>
        <begin position="94"/>
        <end position="113"/>
    </location>
</feature>
<dbReference type="Gene3D" id="3.30.70.100">
    <property type="match status" value="1"/>
</dbReference>
<keyword evidence="2" id="KW-1133">Transmembrane helix</keyword>
<name>A0A3N0E9D8_9ACTN</name>
<evidence type="ECO:0000259" key="3">
    <source>
        <dbReference type="PROSITE" id="PS51725"/>
    </source>
</evidence>
<evidence type="ECO:0000313" key="4">
    <source>
        <dbReference type="EMBL" id="RNL84437.1"/>
    </source>
</evidence>
<dbReference type="OrthoDB" id="3695636at2"/>
<evidence type="ECO:0000313" key="5">
    <source>
        <dbReference type="Proteomes" id="UP000269198"/>
    </source>
</evidence>